<dbReference type="OrthoDB" id="4772953at2"/>
<evidence type="ECO:0000313" key="1">
    <source>
        <dbReference type="EMBL" id="SDH24067.1"/>
    </source>
</evidence>
<dbReference type="RefSeq" id="WP_072736327.1">
    <property type="nucleotide sequence ID" value="NZ_CP048813.1"/>
</dbReference>
<dbReference type="InterPro" id="IPR024495">
    <property type="entry name" value="DUF2771"/>
</dbReference>
<dbReference type="Proteomes" id="UP000183263">
    <property type="component" value="Unassembled WGS sequence"/>
</dbReference>
<dbReference type="Pfam" id="PF10969">
    <property type="entry name" value="DUF2771"/>
    <property type="match status" value="1"/>
</dbReference>
<evidence type="ECO:0000313" key="2">
    <source>
        <dbReference type="Proteomes" id="UP000183263"/>
    </source>
</evidence>
<accession>A0A1G8AT04</accession>
<sequence>MQARTKKIVIAVAAGLLVTLVAFTAVLTVLIRNSDPRPVTVTAFADGTSVTVPPFQYCTMDLQDCTEGDVTILELRPGSPLQLSLPSEVSSVRWRLLAVYETADGGTVEEQLFAPGDASAVTVPSSIENPLIGVEIQLPSSVVDEQERPFVHAVWSIQTLV</sequence>
<reference evidence="1 2" key="1">
    <citation type="submission" date="2016-10" db="EMBL/GenBank/DDBJ databases">
        <authorList>
            <person name="de Groot N.N."/>
        </authorList>
    </citation>
    <scope>NUCLEOTIDE SEQUENCE [LARGE SCALE GENOMIC DNA]</scope>
    <source>
        <strain evidence="1 2">DSM 44892</strain>
    </source>
</reference>
<gene>
    <name evidence="1" type="ORF">SAMN05444695_101531</name>
</gene>
<organism evidence="1 2">
    <name type="scientific">Rhodococcus triatomae</name>
    <dbReference type="NCBI Taxonomy" id="300028"/>
    <lineage>
        <taxon>Bacteria</taxon>
        <taxon>Bacillati</taxon>
        <taxon>Actinomycetota</taxon>
        <taxon>Actinomycetes</taxon>
        <taxon>Mycobacteriales</taxon>
        <taxon>Nocardiaceae</taxon>
        <taxon>Rhodococcus</taxon>
    </lineage>
</organism>
<evidence type="ECO:0008006" key="3">
    <source>
        <dbReference type="Google" id="ProtNLM"/>
    </source>
</evidence>
<dbReference type="AlphaFoldDB" id="A0A1G8AT04"/>
<keyword evidence="2" id="KW-1185">Reference proteome</keyword>
<proteinExistence type="predicted"/>
<protein>
    <recommendedName>
        <fullName evidence="3">DUF2771 domain-containing protein</fullName>
    </recommendedName>
</protein>
<dbReference type="EMBL" id="FNDN01000001">
    <property type="protein sequence ID" value="SDH24067.1"/>
    <property type="molecule type" value="Genomic_DNA"/>
</dbReference>
<name>A0A1G8AT04_9NOCA</name>